<dbReference type="EMBL" id="AP018694">
    <property type="protein sequence ID" value="BBE16753.1"/>
    <property type="molecule type" value="Genomic_DNA"/>
</dbReference>
<gene>
    <name evidence="1" type="ORF">AQPE_0897</name>
</gene>
<evidence type="ECO:0000313" key="2">
    <source>
        <dbReference type="Proteomes" id="UP001193389"/>
    </source>
</evidence>
<dbReference type="AlphaFoldDB" id="A0A5K7S5D7"/>
<accession>A0A5K7S5D7</accession>
<protein>
    <submittedName>
        <fullName evidence="1">Uncharacterized protein</fullName>
    </submittedName>
</protein>
<dbReference type="KEGG" id="anf:AQPE_0897"/>
<organism evidence="1 2">
    <name type="scientific">Aquipluma nitroreducens</name>
    <dbReference type="NCBI Taxonomy" id="2010828"/>
    <lineage>
        <taxon>Bacteria</taxon>
        <taxon>Pseudomonadati</taxon>
        <taxon>Bacteroidota</taxon>
        <taxon>Bacteroidia</taxon>
        <taxon>Marinilabiliales</taxon>
        <taxon>Prolixibacteraceae</taxon>
        <taxon>Aquipluma</taxon>
    </lineage>
</organism>
<evidence type="ECO:0000313" key="1">
    <source>
        <dbReference type="EMBL" id="BBE16753.1"/>
    </source>
</evidence>
<keyword evidence="2" id="KW-1185">Reference proteome</keyword>
<sequence>MVGLMNNTGLFIFIQERIHKTEINETIVILGMNNRNDFS</sequence>
<reference evidence="1" key="1">
    <citation type="journal article" date="2020" name="Int. J. Syst. Evol. Microbiol.">
        <title>Aquipluma nitroreducens gen. nov. sp. nov., a novel facultatively anaerobic bacterium isolated from a freshwater lake.</title>
        <authorList>
            <person name="Watanabe M."/>
            <person name="Kojima H."/>
            <person name="Fukui M."/>
        </authorList>
    </citation>
    <scope>NUCLEOTIDE SEQUENCE</scope>
    <source>
        <strain evidence="1">MeG22</strain>
    </source>
</reference>
<proteinExistence type="predicted"/>
<name>A0A5K7S5D7_9BACT</name>
<dbReference type="Proteomes" id="UP001193389">
    <property type="component" value="Chromosome"/>
</dbReference>